<reference evidence="2 4" key="2">
    <citation type="submission" date="2018-08" db="EMBL/GenBank/DDBJ databases">
        <title>Recombination of ecologically and evolutionarily significant loci maintains genetic cohesion in the Pseudomonas syringae species complex.</title>
        <authorList>
            <person name="Dillon M."/>
            <person name="Thakur S."/>
            <person name="Almeida R.N.D."/>
            <person name="Weir B.S."/>
            <person name="Guttman D.S."/>
        </authorList>
    </citation>
    <scope>NUCLEOTIDE SEQUENCE [LARGE SCALE GENOMIC DNA]</scope>
    <source>
        <strain evidence="2 4">ICMP 7847</strain>
    </source>
</reference>
<dbReference type="EMBL" id="RBSP01000604">
    <property type="protein sequence ID" value="RMS45492.1"/>
    <property type="molecule type" value="Genomic_DNA"/>
</dbReference>
<accession>A0A0P9XCH0</accession>
<comment type="caution">
    <text evidence="1">The sequence shown here is derived from an EMBL/GenBank/DDBJ whole genome shotgun (WGS) entry which is preliminary data.</text>
</comment>
<dbReference type="EMBL" id="LJQO01000454">
    <property type="protein sequence ID" value="KPX61793.1"/>
    <property type="molecule type" value="Genomic_DNA"/>
</dbReference>
<evidence type="ECO:0000313" key="2">
    <source>
        <dbReference type="EMBL" id="RMS45492.1"/>
    </source>
</evidence>
<reference evidence="1 3" key="1">
    <citation type="submission" date="2015-09" db="EMBL/GenBank/DDBJ databases">
        <title>Genome announcement of multiple Pseudomonas syringae strains.</title>
        <authorList>
            <person name="Thakur S."/>
            <person name="Wang P.W."/>
            <person name="Gong Y."/>
            <person name="Weir B.S."/>
            <person name="Guttman D.S."/>
        </authorList>
    </citation>
    <scope>NUCLEOTIDE SEQUENCE [LARGE SCALE GENOMIC DNA]</scope>
    <source>
        <strain evidence="1 3">ICMP7840</strain>
    </source>
</reference>
<evidence type="ECO:0000313" key="4">
    <source>
        <dbReference type="Proteomes" id="UP000270873"/>
    </source>
</evidence>
<proteinExistence type="predicted"/>
<protein>
    <submittedName>
        <fullName evidence="1">Uncharacterized protein</fullName>
    </submittedName>
</protein>
<gene>
    <name evidence="1" type="ORF">ALO53_04341</name>
    <name evidence="2" type="ORF">ALP66_01576</name>
</gene>
<organism evidence="1 3">
    <name type="scientific">Pseudomonas amygdali pv. photiniae</name>
    <dbReference type="NCBI Taxonomy" id="251724"/>
    <lineage>
        <taxon>Bacteria</taxon>
        <taxon>Pseudomonadati</taxon>
        <taxon>Pseudomonadota</taxon>
        <taxon>Gammaproteobacteria</taxon>
        <taxon>Pseudomonadales</taxon>
        <taxon>Pseudomonadaceae</taxon>
        <taxon>Pseudomonas</taxon>
        <taxon>Pseudomonas amygdali</taxon>
    </lineage>
</organism>
<dbReference type="Proteomes" id="UP000270873">
    <property type="component" value="Unassembled WGS sequence"/>
</dbReference>
<name>A0A0P9XCH0_PSEA0</name>
<evidence type="ECO:0000313" key="3">
    <source>
        <dbReference type="Proteomes" id="UP000050469"/>
    </source>
</evidence>
<sequence length="80" mass="9199">MLARFLRLLLEAVQDINRRREFRNVDHTEGAVGVPDPYLLYPWTNGRHGLPIVRLIAHLHPMQLKAGLTAGRDWECSQVV</sequence>
<dbReference type="Proteomes" id="UP000050469">
    <property type="component" value="Unassembled WGS sequence"/>
</dbReference>
<dbReference type="AlphaFoldDB" id="A0A0P9XCH0"/>
<evidence type="ECO:0000313" key="1">
    <source>
        <dbReference type="EMBL" id="KPX61793.1"/>
    </source>
</evidence>